<gene>
    <name evidence="7" type="ORF">C1I91_01330</name>
</gene>
<feature type="transmembrane region" description="Helical" evidence="5">
    <location>
        <begin position="397"/>
        <end position="415"/>
    </location>
</feature>
<feature type="transmembrane region" description="Helical" evidence="5">
    <location>
        <begin position="224"/>
        <end position="255"/>
    </location>
</feature>
<evidence type="ECO:0000256" key="1">
    <source>
        <dbReference type="ARBA" id="ARBA00004141"/>
    </source>
</evidence>
<dbReference type="GO" id="GO:0000271">
    <property type="term" value="P:polysaccharide biosynthetic process"/>
    <property type="evidence" value="ECO:0007669"/>
    <property type="project" value="InterPro"/>
</dbReference>
<evidence type="ECO:0000256" key="5">
    <source>
        <dbReference type="SAM" id="Phobius"/>
    </source>
</evidence>
<keyword evidence="4 5" id="KW-0472">Membrane</keyword>
<feature type="transmembrane region" description="Helical" evidence="5">
    <location>
        <begin position="38"/>
        <end position="59"/>
    </location>
</feature>
<evidence type="ECO:0000313" key="7">
    <source>
        <dbReference type="EMBL" id="QAA30424.1"/>
    </source>
</evidence>
<evidence type="ECO:0000313" key="8">
    <source>
        <dbReference type="Proteomes" id="UP000286268"/>
    </source>
</evidence>
<dbReference type="InterPro" id="IPR007267">
    <property type="entry name" value="GtrA_DPMS_TM"/>
</dbReference>
<feature type="transmembrane region" description="Helical" evidence="5">
    <location>
        <begin position="68"/>
        <end position="87"/>
    </location>
</feature>
<dbReference type="RefSeq" id="WP_128210877.1">
    <property type="nucleotide sequence ID" value="NZ_CP025746.1"/>
</dbReference>
<dbReference type="OrthoDB" id="2787520at2"/>
<feature type="transmembrane region" description="Helical" evidence="5">
    <location>
        <begin position="144"/>
        <end position="164"/>
    </location>
</feature>
<dbReference type="AlphaFoldDB" id="A0A3R5QVF8"/>
<feature type="transmembrane region" description="Helical" evidence="5">
    <location>
        <begin position="479"/>
        <end position="496"/>
    </location>
</feature>
<name>A0A3R5QVF8_9CLOT</name>
<feature type="transmembrane region" description="Helical" evidence="5">
    <location>
        <begin position="12"/>
        <end position="32"/>
    </location>
</feature>
<evidence type="ECO:0000256" key="3">
    <source>
        <dbReference type="ARBA" id="ARBA00022989"/>
    </source>
</evidence>
<feature type="transmembrane region" description="Helical" evidence="5">
    <location>
        <begin position="535"/>
        <end position="558"/>
    </location>
</feature>
<dbReference type="Pfam" id="PF04138">
    <property type="entry name" value="GtrA_DPMS_TM"/>
    <property type="match status" value="1"/>
</dbReference>
<sequence>MNSNKFSNFVLYVLRVLFFTILVVSSVELAMYMTKGMFLFTIIAIFLIIGIGVTLYYMIRKQCSSKNILLFLLAVGFLLRLVWVLSIDNRPISDFNRAYIVAGDFLNGDLSGFRGTSYIARFPHLTGLVLYFAFIRKFFSYPLIVLKIINVILSSSNVLIIYGICRKIFKGSVKKAYYGAFITALYPPLLIYTGVYCTENMAIPFYLLSIYLFISGLSKSKKYMVAAGFVLMIGHLFRAVGQVMLIAYLMTLFIYNKDTLLIKVKKSMCILLAFIIPFVGINSTLKAVGITQFDLWKGSESAWTSVLKGTNQDSWGRWNHEDAVMFDKYENDNEALAKACKEEIKKRLTNTPVSRLVVFYLRKFSFQWREGDFSASYWAVRGTDPDKMVVNVEDRGALAFQLFYVILLILSYLSLYNKKGVLKNPLVMMFYIIFCGYSMLYLITESQDRYSFIACWLMIFMALNNSEDTINIKDRREDISIGVANVIVPTICYYSLTAFKVNYVLSIFIGYIIAAIITFILYRKDIFKSKVDFGVLIKLSISSIFSIIAGILVVYVVVYNGIASKKAAPIPIIILAALINYLVQQFWMKRREEKHEKQIDKPKELV</sequence>
<keyword evidence="2 5" id="KW-0812">Transmembrane</keyword>
<evidence type="ECO:0000259" key="6">
    <source>
        <dbReference type="Pfam" id="PF04138"/>
    </source>
</evidence>
<feature type="transmembrane region" description="Helical" evidence="5">
    <location>
        <begin position="427"/>
        <end position="444"/>
    </location>
</feature>
<keyword evidence="3 5" id="KW-1133">Transmembrane helix</keyword>
<dbReference type="EMBL" id="CP025746">
    <property type="protein sequence ID" value="QAA30424.1"/>
    <property type="molecule type" value="Genomic_DNA"/>
</dbReference>
<feature type="transmembrane region" description="Helical" evidence="5">
    <location>
        <begin position="267"/>
        <end position="285"/>
    </location>
</feature>
<dbReference type="Proteomes" id="UP000286268">
    <property type="component" value="Chromosome"/>
</dbReference>
<keyword evidence="8" id="KW-1185">Reference proteome</keyword>
<feature type="transmembrane region" description="Helical" evidence="5">
    <location>
        <begin position="570"/>
        <end position="588"/>
    </location>
</feature>
<dbReference type="GO" id="GO:0016020">
    <property type="term" value="C:membrane"/>
    <property type="evidence" value="ECO:0007669"/>
    <property type="project" value="UniProtKB-SubCell"/>
</dbReference>
<feature type="transmembrane region" description="Helical" evidence="5">
    <location>
        <begin position="176"/>
        <end position="195"/>
    </location>
</feature>
<accession>A0A3R5QVF8</accession>
<feature type="transmembrane region" description="Helical" evidence="5">
    <location>
        <begin position="502"/>
        <end position="523"/>
    </location>
</feature>
<comment type="subcellular location">
    <subcellularLocation>
        <location evidence="1">Membrane</location>
        <topology evidence="1">Multi-pass membrane protein</topology>
    </subcellularLocation>
</comment>
<reference evidence="7 8" key="1">
    <citation type="submission" date="2018-01" db="EMBL/GenBank/DDBJ databases">
        <title>Genome Sequencing and Assembly of Anaerobacter polyendosporus strain CT4.</title>
        <authorList>
            <person name="Tachaapaikoon C."/>
            <person name="Sutheeworapong S."/>
            <person name="Jenjaroenpun P."/>
            <person name="Wongsurawat T."/>
            <person name="Nookeaw I."/>
            <person name="Cheawchanlertfa P."/>
            <person name="Kosugi A."/>
            <person name="Cheevadhanarak S."/>
            <person name="Ratanakhanokchai K."/>
        </authorList>
    </citation>
    <scope>NUCLEOTIDE SEQUENCE [LARGE SCALE GENOMIC DNA]</scope>
    <source>
        <strain evidence="7 8">CT4</strain>
    </source>
</reference>
<proteinExistence type="predicted"/>
<organism evidence="7 8">
    <name type="scientific">Clostridium manihotivorum</name>
    <dbReference type="NCBI Taxonomy" id="2320868"/>
    <lineage>
        <taxon>Bacteria</taxon>
        <taxon>Bacillati</taxon>
        <taxon>Bacillota</taxon>
        <taxon>Clostridia</taxon>
        <taxon>Eubacteriales</taxon>
        <taxon>Clostridiaceae</taxon>
        <taxon>Clostridium</taxon>
    </lineage>
</organism>
<protein>
    <recommendedName>
        <fullName evidence="6">GtrA/DPMS transmembrane domain-containing protein</fullName>
    </recommendedName>
</protein>
<evidence type="ECO:0000256" key="4">
    <source>
        <dbReference type="ARBA" id="ARBA00023136"/>
    </source>
</evidence>
<evidence type="ECO:0000256" key="2">
    <source>
        <dbReference type="ARBA" id="ARBA00022692"/>
    </source>
</evidence>
<dbReference type="KEGG" id="cmah:C1I91_01330"/>
<feature type="transmembrane region" description="Helical" evidence="5">
    <location>
        <begin position="202"/>
        <end position="218"/>
    </location>
</feature>
<feature type="domain" description="GtrA/DPMS transmembrane" evidence="6">
    <location>
        <begin position="480"/>
        <end position="588"/>
    </location>
</feature>